<feature type="region of interest" description="Disordered" evidence="1">
    <location>
        <begin position="25"/>
        <end position="52"/>
    </location>
</feature>
<dbReference type="PANTHER" id="PTHR36933">
    <property type="entry name" value="SLL0788 PROTEIN"/>
    <property type="match status" value="1"/>
</dbReference>
<feature type="chain" id="PRO_5009112649" description="DUF305 domain-containing protein" evidence="2">
    <location>
        <begin position="22"/>
        <end position="114"/>
    </location>
</feature>
<evidence type="ECO:0000259" key="3">
    <source>
        <dbReference type="Pfam" id="PF03713"/>
    </source>
</evidence>
<dbReference type="EMBL" id="AP017657">
    <property type="protein sequence ID" value="BAV66726.1"/>
    <property type="molecule type" value="Genomic_DNA"/>
</dbReference>
<sequence>MRKRVIFVCLPALFLIGCSQAKDNRREASAAAADMSQHQPMPVHPSSGDADTDFLQAMIPHHQGAIDMARDEIAKGSDPKVLALAQKVIQDQQAEITQMEKWLADRRSQRQETK</sequence>
<dbReference type="AlphaFoldDB" id="A0A1E1F877"/>
<proteinExistence type="predicted"/>
<feature type="signal peptide" evidence="2">
    <location>
        <begin position="1"/>
        <end position="21"/>
    </location>
</feature>
<gene>
    <name evidence="4" type="ORF">SCLO_3000590</name>
</gene>
<keyword evidence="5" id="KW-1185">Reference proteome</keyword>
<dbReference type="Pfam" id="PF03713">
    <property type="entry name" value="DUF305"/>
    <property type="match status" value="1"/>
</dbReference>
<keyword evidence="4" id="KW-0614">Plasmid</keyword>
<reference evidence="4 5" key="1">
    <citation type="submission" date="2016-10" db="EMBL/GenBank/DDBJ databases">
        <title>Complete Genome Sequence of the Nonylphenol-Degrading Bacterium Sphingobium cloacae JCM 10874T.</title>
        <authorList>
            <person name="Ootsuka M."/>
            <person name="Nishizawa T."/>
            <person name="Ohta H."/>
        </authorList>
    </citation>
    <scope>NUCLEOTIDE SEQUENCE [LARGE SCALE GENOMIC DNA]</scope>
    <source>
        <strain evidence="4 5">JCM 10874</strain>
        <plasmid evidence="5">psclo_3 dna</plasmid>
    </source>
</reference>
<evidence type="ECO:0000313" key="5">
    <source>
        <dbReference type="Proteomes" id="UP000218272"/>
    </source>
</evidence>
<evidence type="ECO:0000256" key="1">
    <source>
        <dbReference type="SAM" id="MobiDB-lite"/>
    </source>
</evidence>
<name>A0A1E1F877_9SPHN</name>
<protein>
    <recommendedName>
        <fullName evidence="3">DUF305 domain-containing protein</fullName>
    </recommendedName>
</protein>
<dbReference type="PROSITE" id="PS51257">
    <property type="entry name" value="PROKAR_LIPOPROTEIN"/>
    <property type="match status" value="1"/>
</dbReference>
<accession>A0A1E1F877</accession>
<geneLocation type="plasmid" evidence="5">
    <name>psclo_3 dna</name>
</geneLocation>
<dbReference type="InterPro" id="IPR005183">
    <property type="entry name" value="DUF305_CopM-like"/>
</dbReference>
<dbReference type="PANTHER" id="PTHR36933:SF1">
    <property type="entry name" value="SLL0788 PROTEIN"/>
    <property type="match status" value="1"/>
</dbReference>
<dbReference type="Gene3D" id="1.20.1260.10">
    <property type="match status" value="1"/>
</dbReference>
<keyword evidence="2" id="KW-0732">Signal</keyword>
<dbReference type="Proteomes" id="UP000218272">
    <property type="component" value="Plasmid pSCLO_3"/>
</dbReference>
<evidence type="ECO:0000256" key="2">
    <source>
        <dbReference type="SAM" id="SignalP"/>
    </source>
</evidence>
<feature type="domain" description="DUF305" evidence="3">
    <location>
        <begin position="25"/>
        <end position="103"/>
    </location>
</feature>
<organism evidence="4 5">
    <name type="scientific">Sphingobium cloacae</name>
    <dbReference type="NCBI Taxonomy" id="120107"/>
    <lineage>
        <taxon>Bacteria</taxon>
        <taxon>Pseudomonadati</taxon>
        <taxon>Pseudomonadota</taxon>
        <taxon>Alphaproteobacteria</taxon>
        <taxon>Sphingomonadales</taxon>
        <taxon>Sphingomonadaceae</taxon>
        <taxon>Sphingobium</taxon>
    </lineage>
</organism>
<dbReference type="InterPro" id="IPR012347">
    <property type="entry name" value="Ferritin-like"/>
</dbReference>
<dbReference type="RefSeq" id="WP_217998863.1">
    <property type="nucleotide sequence ID" value="NZ_AP017657.1"/>
</dbReference>
<evidence type="ECO:0000313" key="4">
    <source>
        <dbReference type="EMBL" id="BAV66726.1"/>
    </source>
</evidence>
<dbReference type="KEGG" id="sclo:SCLO_3000590"/>